<dbReference type="RefSeq" id="WP_096109537.1">
    <property type="nucleotide sequence ID" value="NZ_NVYO01000001.1"/>
</dbReference>
<proteinExistence type="inferred from homology"/>
<sequence>MDKVVAITGASSGMGLETAKLMAKAGLTVYGGARHLDKLRGITDVHSVKLDVTDTASKQHFVDTIMKEQGRIDILINSAGYGELGPVENISMATAHQQFETNFFGAAELAQLVLPIMRHQRGGRIVNISSVGGDIYSPLGAYYHASKAALQQWSDTLDLEVQRFNIRSVVVQPSGTRSTWGAVAREKIRQNVPNGSAYADLAELMTTTLVDDAQGMSATSSDLAQVIFKAATDVIPKRRYFNAVRDRVTVFVARALPNIFRRRLQHSLE</sequence>
<accession>A0A2A3TU86</accession>
<reference evidence="4 5" key="1">
    <citation type="submission" date="2017-09" db="EMBL/GenBank/DDBJ databases">
        <title>Genome sequence of Lactobacillus brevis D7.</title>
        <authorList>
            <person name="Kwon M.-S."/>
            <person name="Lim S.K."/>
            <person name="Choi H.-J."/>
        </authorList>
    </citation>
    <scope>NUCLEOTIDE SEQUENCE [LARGE SCALE GENOMIC DNA]</scope>
    <source>
        <strain evidence="4 5">D7</strain>
    </source>
</reference>
<evidence type="ECO:0000313" key="5">
    <source>
        <dbReference type="Proteomes" id="UP000217918"/>
    </source>
</evidence>
<dbReference type="SUPFAM" id="SSF51735">
    <property type="entry name" value="NAD(P)-binding Rossmann-fold domains"/>
    <property type="match status" value="1"/>
</dbReference>
<evidence type="ECO:0000256" key="2">
    <source>
        <dbReference type="ARBA" id="ARBA00023002"/>
    </source>
</evidence>
<evidence type="ECO:0000256" key="1">
    <source>
        <dbReference type="ARBA" id="ARBA00006484"/>
    </source>
</evidence>
<dbReference type="CDD" id="cd05374">
    <property type="entry name" value="17beta-HSD-like_SDR_c"/>
    <property type="match status" value="1"/>
</dbReference>
<dbReference type="InterPro" id="IPR036291">
    <property type="entry name" value="NAD(P)-bd_dom_sf"/>
</dbReference>
<evidence type="ECO:0000313" key="4">
    <source>
        <dbReference type="EMBL" id="PBQ22612.1"/>
    </source>
</evidence>
<dbReference type="Gene3D" id="3.40.50.720">
    <property type="entry name" value="NAD(P)-binding Rossmann-like Domain"/>
    <property type="match status" value="1"/>
</dbReference>
<protein>
    <submittedName>
        <fullName evidence="4">Short-chain dehydrogenase/reductase</fullName>
    </submittedName>
</protein>
<comment type="similarity">
    <text evidence="1 3">Belongs to the short-chain dehydrogenases/reductases (SDR) family.</text>
</comment>
<keyword evidence="2" id="KW-0560">Oxidoreductase</keyword>
<comment type="caution">
    <text evidence="4">The sequence shown here is derived from an EMBL/GenBank/DDBJ whole genome shotgun (WGS) entry which is preliminary data.</text>
</comment>
<dbReference type="PRINTS" id="PR00081">
    <property type="entry name" value="GDHRDH"/>
</dbReference>
<dbReference type="GO" id="GO:0016491">
    <property type="term" value="F:oxidoreductase activity"/>
    <property type="evidence" value="ECO:0007669"/>
    <property type="project" value="UniProtKB-KW"/>
</dbReference>
<dbReference type="InterPro" id="IPR002347">
    <property type="entry name" value="SDR_fam"/>
</dbReference>
<evidence type="ECO:0000256" key="3">
    <source>
        <dbReference type="RuleBase" id="RU000363"/>
    </source>
</evidence>
<dbReference type="Proteomes" id="UP000217918">
    <property type="component" value="Unassembled WGS sequence"/>
</dbReference>
<name>A0A2A3TU86_LEVBR</name>
<dbReference type="EMBL" id="NVYO01000001">
    <property type="protein sequence ID" value="PBQ22612.1"/>
    <property type="molecule type" value="Genomic_DNA"/>
</dbReference>
<dbReference type="PANTHER" id="PTHR44169">
    <property type="entry name" value="NADPH-DEPENDENT 1-ACYLDIHYDROXYACETONE PHOSPHATE REDUCTASE"/>
    <property type="match status" value="1"/>
</dbReference>
<gene>
    <name evidence="4" type="ORF">CNR29_00715</name>
</gene>
<organism evidence="4 5">
    <name type="scientific">Levilactobacillus brevis</name>
    <name type="common">Lactobacillus brevis</name>
    <dbReference type="NCBI Taxonomy" id="1580"/>
    <lineage>
        <taxon>Bacteria</taxon>
        <taxon>Bacillati</taxon>
        <taxon>Bacillota</taxon>
        <taxon>Bacilli</taxon>
        <taxon>Lactobacillales</taxon>
        <taxon>Lactobacillaceae</taxon>
        <taxon>Levilactobacillus</taxon>
    </lineage>
</organism>
<dbReference type="AlphaFoldDB" id="A0A2A3TU86"/>
<dbReference type="PANTHER" id="PTHR44169:SF6">
    <property type="entry name" value="NADPH-DEPENDENT 1-ACYLDIHYDROXYACETONE PHOSPHATE REDUCTASE"/>
    <property type="match status" value="1"/>
</dbReference>
<dbReference type="PRINTS" id="PR00080">
    <property type="entry name" value="SDRFAMILY"/>
</dbReference>
<dbReference type="Pfam" id="PF00106">
    <property type="entry name" value="adh_short"/>
    <property type="match status" value="1"/>
</dbReference>